<dbReference type="Pfam" id="PF10395">
    <property type="entry name" value="Utp8_b_propeller"/>
    <property type="match status" value="1"/>
</dbReference>
<dbReference type="EMBL" id="JBFMKM010000014">
    <property type="protein sequence ID" value="KAL1297737.1"/>
    <property type="molecule type" value="Genomic_DNA"/>
</dbReference>
<organism evidence="3 4">
    <name type="scientific">Neodothiora populina</name>
    <dbReference type="NCBI Taxonomy" id="2781224"/>
    <lineage>
        <taxon>Eukaryota</taxon>
        <taxon>Fungi</taxon>
        <taxon>Dikarya</taxon>
        <taxon>Ascomycota</taxon>
        <taxon>Pezizomycotina</taxon>
        <taxon>Dothideomycetes</taxon>
        <taxon>Dothideomycetidae</taxon>
        <taxon>Dothideales</taxon>
        <taxon>Dothioraceae</taxon>
        <taxon>Neodothiora</taxon>
    </lineage>
</organism>
<feature type="compositionally biased region" description="Polar residues" evidence="1">
    <location>
        <begin position="527"/>
        <end position="542"/>
    </location>
</feature>
<keyword evidence="4" id="KW-1185">Reference proteome</keyword>
<protein>
    <recommendedName>
        <fullName evidence="2">Utp8 beta-propeller domain-containing protein</fullName>
    </recommendedName>
</protein>
<evidence type="ECO:0000259" key="2">
    <source>
        <dbReference type="Pfam" id="PF10395"/>
    </source>
</evidence>
<feature type="compositionally biased region" description="Basic residues" evidence="1">
    <location>
        <begin position="503"/>
        <end position="512"/>
    </location>
</feature>
<accession>A0ABR3P4M7</accession>
<reference evidence="3 4" key="1">
    <citation type="submission" date="2024-07" db="EMBL/GenBank/DDBJ databases">
        <title>Draft sequence of the Neodothiora populina.</title>
        <authorList>
            <person name="Drown D.D."/>
            <person name="Schuette U.S."/>
            <person name="Buechlein A.B."/>
            <person name="Rusch D.R."/>
            <person name="Winton L.W."/>
            <person name="Adams G.A."/>
        </authorList>
    </citation>
    <scope>NUCLEOTIDE SEQUENCE [LARGE SCALE GENOMIC DNA]</scope>
    <source>
        <strain evidence="3 4">CPC 39397</strain>
    </source>
</reference>
<feature type="domain" description="Utp8 beta-propeller" evidence="2">
    <location>
        <begin position="9"/>
        <end position="144"/>
    </location>
</feature>
<dbReference type="RefSeq" id="XP_069197419.1">
    <property type="nucleotide sequence ID" value="XM_069346209.1"/>
</dbReference>
<evidence type="ECO:0000313" key="4">
    <source>
        <dbReference type="Proteomes" id="UP001562354"/>
    </source>
</evidence>
<dbReference type="InterPro" id="IPR018843">
    <property type="entry name" value="Utp8_b-prop"/>
</dbReference>
<dbReference type="Proteomes" id="UP001562354">
    <property type="component" value="Unassembled WGS sequence"/>
</dbReference>
<evidence type="ECO:0000256" key="1">
    <source>
        <dbReference type="SAM" id="MobiDB-lite"/>
    </source>
</evidence>
<name>A0ABR3P4M7_9PEZI</name>
<gene>
    <name evidence="3" type="ORF">AAFC00_006276</name>
</gene>
<comment type="caution">
    <text evidence="3">The sequence shown here is derived from an EMBL/GenBank/DDBJ whole genome shotgun (WGS) entry which is preliminary data.</text>
</comment>
<feature type="region of interest" description="Disordered" evidence="1">
    <location>
        <begin position="497"/>
        <end position="542"/>
    </location>
</feature>
<evidence type="ECO:0000313" key="3">
    <source>
        <dbReference type="EMBL" id="KAL1297737.1"/>
    </source>
</evidence>
<dbReference type="GeneID" id="95979975"/>
<sequence length="953" mass="103347">MSQEALVEAPFTLASLPTPYDATAGKTLAAPVYGLRAQRWRKRSEIAVAVDGDGITIYNVRNPRLVTSYALPPQTRFLCPPYSVYYKPSGQKAQRVTYAAVTNSAEKKSEVVAFVEEVKSDSSDLSAESQIKTSYPLSNKPVLALCPLASHSDNTDLASALDLCLVYEDGTVETISGDLASKRWDAEADQAIALAQGASVQALGHVQYATVTDVEKARKGLLKSREDALAVVVGSDLANNSAALNVPLLVLAAVSEGTSRIHIFALPSRSKHLVSTTHPGLHHLLTYDLPSSGASATGSDKATFSLHASSGKLQQLLAGSLTTYDLSTTVPRVLSTLTSRPSNPYSSFVQLTPALVMASDSSTCAMFDTKYSSLQGQLPLTGEYLASASGKRKKTEGASTLPLHFVAFFSDLGLAAAISGNALVGLQLNVSAPVYKKSRSGTSLLINSLGKGLDHVKGLDSETEAAFSTWRTQIDSLLAEGDIDPLERFLAAELENGLSKSQKPTKRGKHGKDKQPEETKEPKAVASAQQDDSTMQLVSHSPSQTWDFKTNKNLVQRTDRRKALYILSRMFAWTSDLSQDQSSIRFVFFAANIFKWLALVGYMNTLNIERALRECPSETPAVASAKVNSGDLMRALAELDPEMHIMHEFLGWPIHIDIDEVAVALRTLVKSLDDPQPGLISKLITSGALDTNLLPEAHATSDEQGALEAAEADLQYATAQLETGLNVRSTSLRTVFHRLHSFPASSIVTALKSHLQQAHLIFFIQLLRVELADGGWTTRYLDYLISPRVAELSEGERPADNSLIIISNLLSCGVDAVGLQGWMVPPSQEKDNVIETLRAETSAAMEGAYEACEMGSFLCDFERFAHTLHQQAKEEKKDSSSSKNAGKVDAIKRPGFEDLGDVVDPVLPMGMKVQKIEKMLVRAGGREQKKSKSLLGKERSMRVGKYSFDRIRV</sequence>
<feature type="compositionally biased region" description="Basic and acidic residues" evidence="1">
    <location>
        <begin position="513"/>
        <end position="523"/>
    </location>
</feature>
<proteinExistence type="predicted"/>